<name>A0A2A2FCM2_9GAMM</name>
<organism evidence="6 7">
    <name type="scientific">Halovibrio salipaludis</name>
    <dbReference type="NCBI Taxonomy" id="2032626"/>
    <lineage>
        <taxon>Bacteria</taxon>
        <taxon>Pseudomonadati</taxon>
        <taxon>Pseudomonadota</taxon>
        <taxon>Gammaproteobacteria</taxon>
        <taxon>Oceanospirillales</taxon>
        <taxon>Halomonadaceae</taxon>
        <taxon>Halovibrio</taxon>
    </lineage>
</organism>
<keyword evidence="1 4" id="KW-0378">Hydrolase</keyword>
<keyword evidence="7" id="KW-1185">Reference proteome</keyword>
<dbReference type="OrthoDB" id="9798773at2"/>
<dbReference type="Proteomes" id="UP000218896">
    <property type="component" value="Unassembled WGS sequence"/>
</dbReference>
<keyword evidence="2 4" id="KW-0442">Lipid degradation</keyword>
<protein>
    <submittedName>
        <fullName evidence="6">Alpha/beta hydrolase</fullName>
    </submittedName>
</protein>
<evidence type="ECO:0000259" key="5">
    <source>
        <dbReference type="PROSITE" id="PS51635"/>
    </source>
</evidence>
<keyword evidence="3 4" id="KW-0443">Lipid metabolism</keyword>
<dbReference type="GO" id="GO:0016787">
    <property type="term" value="F:hydrolase activity"/>
    <property type="evidence" value="ECO:0007669"/>
    <property type="project" value="UniProtKB-UniRule"/>
</dbReference>
<evidence type="ECO:0000256" key="2">
    <source>
        <dbReference type="ARBA" id="ARBA00022963"/>
    </source>
</evidence>
<dbReference type="Gene3D" id="3.40.1090.10">
    <property type="entry name" value="Cytosolic phospholipase A2 catalytic domain"/>
    <property type="match status" value="1"/>
</dbReference>
<dbReference type="PROSITE" id="PS51635">
    <property type="entry name" value="PNPLA"/>
    <property type="match status" value="1"/>
</dbReference>
<sequence>MTHTGVVLTGGGARAAYQVGVLRAISDMYPGSGYPFDVVVGTSAGAINAAALAGGGSIFRHNVSQLENIWANLSVDQVYHAGSFAIMRNMSRVARKLISGGEQRHSLSLLNNEPLRQLLEKELDFDAIHETIEQGHLRALGLNACGYTTGRNLCFFEGSTDVTSWSNGQRAGSRTELTLDHVMASSAIPTLFEPVHINREYFGDGVTRQIAHISPAIRLGAEKVVIIGVSGNSQSEPRRPEHPAVPTFGQIMSHVFNGLFLDTLDYDIERLDLINRLVELIPQEALTGAGLDLKPIELLDISPSQPLEDIAEQYMDGLPTILRTLAGVPEDGNVSGASLGSYLLFDHRFCRDLIELGYKDAQAQSDEIAQFFGTGNL</sequence>
<feature type="active site" description="Nucleophile" evidence="4">
    <location>
        <position position="43"/>
    </location>
</feature>
<dbReference type="GO" id="GO:0016042">
    <property type="term" value="P:lipid catabolic process"/>
    <property type="evidence" value="ECO:0007669"/>
    <property type="project" value="UniProtKB-UniRule"/>
</dbReference>
<comment type="caution">
    <text evidence="6">The sequence shown here is derived from an EMBL/GenBank/DDBJ whole genome shotgun (WGS) entry which is preliminary data.</text>
</comment>
<dbReference type="PANTHER" id="PTHR14226">
    <property type="entry name" value="NEUROPATHY TARGET ESTERASE/SWISS CHEESE D.MELANOGASTER"/>
    <property type="match status" value="1"/>
</dbReference>
<comment type="caution">
    <text evidence="4">Lacks conserved residue(s) required for the propagation of feature annotation.</text>
</comment>
<reference evidence="6 7" key="1">
    <citation type="submission" date="2017-08" db="EMBL/GenBank/DDBJ databases">
        <title>Halovibrio sewagensis sp. nov., isolated from wastewater of high salinity.</title>
        <authorList>
            <person name="Dong X."/>
            <person name="Zhang G."/>
        </authorList>
    </citation>
    <scope>NUCLEOTIDE SEQUENCE [LARGE SCALE GENOMIC DNA]</scope>
    <source>
        <strain evidence="6 7">YL5-2</strain>
    </source>
</reference>
<proteinExistence type="predicted"/>
<feature type="active site" description="Proton acceptor" evidence="4">
    <location>
        <position position="204"/>
    </location>
</feature>
<evidence type="ECO:0000256" key="1">
    <source>
        <dbReference type="ARBA" id="ARBA00022801"/>
    </source>
</evidence>
<accession>A0A2A2FCM2</accession>
<evidence type="ECO:0000313" key="7">
    <source>
        <dbReference type="Proteomes" id="UP000218896"/>
    </source>
</evidence>
<evidence type="ECO:0000256" key="4">
    <source>
        <dbReference type="PROSITE-ProRule" id="PRU01161"/>
    </source>
</evidence>
<dbReference type="PANTHER" id="PTHR14226:SF57">
    <property type="entry name" value="BLR7027 PROTEIN"/>
    <property type="match status" value="1"/>
</dbReference>
<feature type="short sequence motif" description="GXSXG" evidence="4">
    <location>
        <begin position="41"/>
        <end position="45"/>
    </location>
</feature>
<gene>
    <name evidence="6" type="ORF">CK501_04675</name>
</gene>
<dbReference type="EMBL" id="NSKD01000001">
    <property type="protein sequence ID" value="PAU82437.1"/>
    <property type="molecule type" value="Genomic_DNA"/>
</dbReference>
<dbReference type="InterPro" id="IPR050301">
    <property type="entry name" value="NTE"/>
</dbReference>
<dbReference type="RefSeq" id="WP_095616531.1">
    <property type="nucleotide sequence ID" value="NZ_NSKD01000001.1"/>
</dbReference>
<evidence type="ECO:0000313" key="6">
    <source>
        <dbReference type="EMBL" id="PAU82437.1"/>
    </source>
</evidence>
<dbReference type="AlphaFoldDB" id="A0A2A2FCM2"/>
<dbReference type="InterPro" id="IPR002641">
    <property type="entry name" value="PNPLA_dom"/>
</dbReference>
<evidence type="ECO:0000256" key="3">
    <source>
        <dbReference type="ARBA" id="ARBA00023098"/>
    </source>
</evidence>
<dbReference type="InterPro" id="IPR016035">
    <property type="entry name" value="Acyl_Trfase/lysoPLipase"/>
</dbReference>
<dbReference type="Pfam" id="PF01734">
    <property type="entry name" value="Patatin"/>
    <property type="match status" value="1"/>
</dbReference>
<dbReference type="SUPFAM" id="SSF52151">
    <property type="entry name" value="FabD/lysophospholipase-like"/>
    <property type="match status" value="1"/>
</dbReference>
<feature type="domain" description="PNPLA" evidence="5">
    <location>
        <begin position="6"/>
        <end position="217"/>
    </location>
</feature>